<comment type="subunit">
    <text evidence="5">Homodimer; the beta-strands of each monomer intercalate to form a hydrophobic core, while the alpha-helices form wings that extend away from the core.</text>
</comment>
<evidence type="ECO:0000256" key="3">
    <source>
        <dbReference type="ARBA" id="ARBA00022845"/>
    </source>
</evidence>
<dbReference type="SUPFAM" id="SSF117130">
    <property type="entry name" value="CsrA-like"/>
    <property type="match status" value="1"/>
</dbReference>
<dbReference type="GO" id="GO:1902208">
    <property type="term" value="P:regulation of bacterial-type flagellum assembly"/>
    <property type="evidence" value="ECO:0007669"/>
    <property type="project" value="UniProtKB-UniRule"/>
</dbReference>
<dbReference type="FunFam" id="2.60.40.4380:FF:000002">
    <property type="entry name" value="Translational regulator CsrA"/>
    <property type="match status" value="1"/>
</dbReference>
<dbReference type="GO" id="GO:0045947">
    <property type="term" value="P:negative regulation of translational initiation"/>
    <property type="evidence" value="ECO:0007669"/>
    <property type="project" value="UniProtKB-UniRule"/>
</dbReference>
<evidence type="ECO:0000256" key="2">
    <source>
        <dbReference type="ARBA" id="ARBA00022491"/>
    </source>
</evidence>
<dbReference type="Pfam" id="PF02599">
    <property type="entry name" value="CsrA"/>
    <property type="match status" value="1"/>
</dbReference>
<comment type="similarity">
    <text evidence="5">Belongs to the CsrA/RsmA family.</text>
</comment>
<evidence type="ECO:0000256" key="5">
    <source>
        <dbReference type="HAMAP-Rule" id="MF_00167"/>
    </source>
</evidence>
<protein>
    <recommendedName>
        <fullName evidence="5">Translational regulator CsrA</fullName>
    </recommendedName>
</protein>
<name>A0AAX4HQ07_9BACT</name>
<dbReference type="NCBIfam" id="TIGR00202">
    <property type="entry name" value="csrA"/>
    <property type="match status" value="1"/>
</dbReference>
<comment type="function">
    <text evidence="5">A translational regulator that binds mRNA to regulate translation initiation and/or mRNA stability. Usually binds in the 5'-UTR at or near the Shine-Dalgarno sequence preventing ribosome-binding, thus repressing translation. Its main target seems to be the major flagellin gene, while its function is anatagonized by FliW.</text>
</comment>
<organism evidence="6 7">
    <name type="scientific">Peredibacter starrii</name>
    <dbReference type="NCBI Taxonomy" id="28202"/>
    <lineage>
        <taxon>Bacteria</taxon>
        <taxon>Pseudomonadati</taxon>
        <taxon>Bdellovibrionota</taxon>
        <taxon>Bacteriovoracia</taxon>
        <taxon>Bacteriovoracales</taxon>
        <taxon>Bacteriovoracaceae</taxon>
        <taxon>Peredibacter</taxon>
    </lineage>
</organism>
<dbReference type="Gene3D" id="2.60.40.4380">
    <property type="entry name" value="Translational regulator CsrA"/>
    <property type="match status" value="1"/>
</dbReference>
<dbReference type="PANTHER" id="PTHR34984">
    <property type="entry name" value="CARBON STORAGE REGULATOR"/>
    <property type="match status" value="1"/>
</dbReference>
<proteinExistence type="inferred from homology"/>
<keyword evidence="3 5" id="KW-0810">Translation regulation</keyword>
<dbReference type="InterPro" id="IPR003751">
    <property type="entry name" value="CsrA"/>
</dbReference>
<sequence>MLVLTRKLGESIAIDDNIKIVVVQIKGKQVRLGIKAPKETKIHREEVYQAIQDQNTEAVQASMSDIARLGEELKKK</sequence>
<dbReference type="PANTHER" id="PTHR34984:SF1">
    <property type="entry name" value="CARBON STORAGE REGULATOR"/>
    <property type="match status" value="1"/>
</dbReference>
<keyword evidence="1 5" id="KW-0963">Cytoplasm</keyword>
<dbReference type="GO" id="GO:0005829">
    <property type="term" value="C:cytosol"/>
    <property type="evidence" value="ECO:0007669"/>
    <property type="project" value="TreeGrafter"/>
</dbReference>
<reference evidence="6 7" key="1">
    <citation type="submission" date="2023-11" db="EMBL/GenBank/DDBJ databases">
        <title>Peredibacter starrii A3.12.</title>
        <authorList>
            <person name="Mitchell R.J."/>
        </authorList>
    </citation>
    <scope>NUCLEOTIDE SEQUENCE [LARGE SCALE GENOMIC DNA]</scope>
    <source>
        <strain evidence="6 7">A3.12</strain>
    </source>
</reference>
<keyword evidence="2 5" id="KW-0678">Repressor</keyword>
<dbReference type="KEGG" id="psti:SOO65_00885"/>
<dbReference type="AlphaFoldDB" id="A0AAX4HQ07"/>
<dbReference type="RefSeq" id="WP_321395519.1">
    <property type="nucleotide sequence ID" value="NZ_CP139487.1"/>
</dbReference>
<accession>A0AAX4HQ07</accession>
<evidence type="ECO:0000313" key="7">
    <source>
        <dbReference type="Proteomes" id="UP001324634"/>
    </source>
</evidence>
<comment type="subcellular location">
    <subcellularLocation>
        <location evidence="5">Cytoplasm</location>
    </subcellularLocation>
</comment>
<dbReference type="InterPro" id="IPR036107">
    <property type="entry name" value="CsrA_sf"/>
</dbReference>
<dbReference type="EMBL" id="CP139487">
    <property type="protein sequence ID" value="WPU65297.1"/>
    <property type="molecule type" value="Genomic_DNA"/>
</dbReference>
<dbReference type="GO" id="GO:0006402">
    <property type="term" value="P:mRNA catabolic process"/>
    <property type="evidence" value="ECO:0007669"/>
    <property type="project" value="InterPro"/>
</dbReference>
<keyword evidence="5" id="KW-1005">Bacterial flagellum biogenesis</keyword>
<evidence type="ECO:0000313" key="6">
    <source>
        <dbReference type="EMBL" id="WPU65297.1"/>
    </source>
</evidence>
<keyword evidence="4 5" id="KW-0694">RNA-binding</keyword>
<evidence type="ECO:0000256" key="1">
    <source>
        <dbReference type="ARBA" id="ARBA00022490"/>
    </source>
</evidence>
<dbReference type="GO" id="GO:0048027">
    <property type="term" value="F:mRNA 5'-UTR binding"/>
    <property type="evidence" value="ECO:0007669"/>
    <property type="project" value="UniProtKB-UniRule"/>
</dbReference>
<keyword evidence="7" id="KW-1185">Reference proteome</keyword>
<dbReference type="Proteomes" id="UP001324634">
    <property type="component" value="Chromosome"/>
</dbReference>
<dbReference type="GO" id="GO:0044781">
    <property type="term" value="P:bacterial-type flagellum organization"/>
    <property type="evidence" value="ECO:0007669"/>
    <property type="project" value="UniProtKB-KW"/>
</dbReference>
<evidence type="ECO:0000256" key="4">
    <source>
        <dbReference type="ARBA" id="ARBA00022884"/>
    </source>
</evidence>
<dbReference type="NCBIfam" id="NF002469">
    <property type="entry name" value="PRK01712.1"/>
    <property type="match status" value="1"/>
</dbReference>
<dbReference type="GO" id="GO:0006109">
    <property type="term" value="P:regulation of carbohydrate metabolic process"/>
    <property type="evidence" value="ECO:0007669"/>
    <property type="project" value="InterPro"/>
</dbReference>
<dbReference type="HAMAP" id="MF_00167">
    <property type="entry name" value="CsrA"/>
    <property type="match status" value="1"/>
</dbReference>
<gene>
    <name evidence="5 6" type="primary">csrA</name>
    <name evidence="6" type="ORF">SOO65_00885</name>
</gene>